<dbReference type="GO" id="GO:0005737">
    <property type="term" value="C:cytoplasm"/>
    <property type="evidence" value="ECO:0007669"/>
    <property type="project" value="UniProtKB-SubCell"/>
</dbReference>
<protein>
    <recommendedName>
        <fullName evidence="5">Exodeoxyribonuclease 7 large subunit</fullName>
        <ecNumber evidence="5">3.1.11.6</ecNumber>
    </recommendedName>
    <alternativeName>
        <fullName evidence="5">Exodeoxyribonuclease VII large subunit</fullName>
        <shortName evidence="5">Exonuclease VII large subunit</shortName>
    </alternativeName>
</protein>
<evidence type="ECO:0000256" key="6">
    <source>
        <dbReference type="RuleBase" id="RU004355"/>
    </source>
</evidence>
<evidence type="ECO:0000256" key="5">
    <source>
        <dbReference type="HAMAP-Rule" id="MF_00378"/>
    </source>
</evidence>
<comment type="subcellular location">
    <subcellularLocation>
        <location evidence="5 6">Cytoplasm</location>
    </subcellularLocation>
</comment>
<keyword evidence="4 5" id="KW-0269">Exonuclease</keyword>
<dbReference type="PANTHER" id="PTHR30008:SF0">
    <property type="entry name" value="EXODEOXYRIBONUCLEASE 7 LARGE SUBUNIT"/>
    <property type="match status" value="1"/>
</dbReference>
<dbReference type="PANTHER" id="PTHR30008">
    <property type="entry name" value="EXODEOXYRIBONUCLEASE 7 LARGE SUBUNIT"/>
    <property type="match status" value="1"/>
</dbReference>
<dbReference type="HAMAP" id="MF_00378">
    <property type="entry name" value="Exonuc_7_L"/>
    <property type="match status" value="1"/>
</dbReference>
<comment type="catalytic activity">
    <reaction evidence="5 6">
        <text>Exonucleolytic cleavage in either 5'- to 3'- or 3'- to 5'-direction to yield nucleoside 5'-phosphates.</text>
        <dbReference type="EC" id="3.1.11.6"/>
    </reaction>
</comment>
<keyword evidence="1 5" id="KW-0963">Cytoplasm</keyword>
<dbReference type="Pfam" id="PF13742">
    <property type="entry name" value="tRNA_anti_2"/>
    <property type="match status" value="1"/>
</dbReference>
<dbReference type="EC" id="3.1.11.6" evidence="5"/>
<comment type="similarity">
    <text evidence="5 6">Belongs to the XseA family.</text>
</comment>
<dbReference type="InterPro" id="IPR025824">
    <property type="entry name" value="OB-fold_nuc-bd_dom"/>
</dbReference>
<feature type="domain" description="OB-fold nucleic acid binding" evidence="8">
    <location>
        <begin position="14"/>
        <end position="106"/>
    </location>
</feature>
<comment type="subunit">
    <text evidence="5">Heterooligomer composed of large and small subunits.</text>
</comment>
<dbReference type="InterPro" id="IPR020579">
    <property type="entry name" value="Exonuc_VII_lsu_C"/>
</dbReference>
<evidence type="ECO:0000313" key="10">
    <source>
        <dbReference type="Proteomes" id="UP000603545"/>
    </source>
</evidence>
<evidence type="ECO:0000313" key="9">
    <source>
        <dbReference type="EMBL" id="MBC8200332.1"/>
    </source>
</evidence>
<dbReference type="GO" id="GO:0009318">
    <property type="term" value="C:exodeoxyribonuclease VII complex"/>
    <property type="evidence" value="ECO:0007669"/>
    <property type="project" value="UniProtKB-UniRule"/>
</dbReference>
<evidence type="ECO:0000259" key="7">
    <source>
        <dbReference type="Pfam" id="PF02601"/>
    </source>
</evidence>
<reference evidence="9 10" key="1">
    <citation type="submission" date="2020-08" db="EMBL/GenBank/DDBJ databases">
        <title>Bridging the membrane lipid divide: bacteria of the FCB group superphylum have the potential to synthesize archaeal ether lipids.</title>
        <authorList>
            <person name="Villanueva L."/>
            <person name="Von Meijenfeldt F.A.B."/>
            <person name="Westbye A.B."/>
            <person name="Yadav S."/>
            <person name="Hopmans E.C."/>
            <person name="Dutilh B.E."/>
            <person name="Sinninghe Damste J.S."/>
        </authorList>
    </citation>
    <scope>NUCLEOTIDE SEQUENCE [LARGE SCALE GENOMIC DNA]</scope>
    <source>
        <strain evidence="9">NIOZ-UU82</strain>
    </source>
</reference>
<accession>A0A8J6N7U4</accession>
<gene>
    <name evidence="5" type="primary">xseA</name>
    <name evidence="9" type="ORF">H8E80_09890</name>
</gene>
<comment type="function">
    <text evidence="5">Bidirectionally degrades single-stranded DNA into large acid-insoluble oligonucleotides, which are then degraded further into small acid-soluble oligonucleotides.</text>
</comment>
<dbReference type="CDD" id="cd04489">
    <property type="entry name" value="ExoVII_LU_OBF"/>
    <property type="match status" value="1"/>
</dbReference>
<dbReference type="Pfam" id="PF02601">
    <property type="entry name" value="Exonuc_VII_L"/>
    <property type="match status" value="1"/>
</dbReference>
<evidence type="ECO:0000256" key="1">
    <source>
        <dbReference type="ARBA" id="ARBA00022490"/>
    </source>
</evidence>
<evidence type="ECO:0000256" key="2">
    <source>
        <dbReference type="ARBA" id="ARBA00022722"/>
    </source>
</evidence>
<evidence type="ECO:0000259" key="8">
    <source>
        <dbReference type="Pfam" id="PF13742"/>
    </source>
</evidence>
<feature type="domain" description="Exonuclease VII large subunit C-terminal" evidence="7">
    <location>
        <begin position="130"/>
        <end position="447"/>
    </location>
</feature>
<dbReference type="EMBL" id="JACNLL010000096">
    <property type="protein sequence ID" value="MBC8200332.1"/>
    <property type="molecule type" value="Genomic_DNA"/>
</dbReference>
<keyword evidence="2 5" id="KW-0540">Nuclease</keyword>
<evidence type="ECO:0000256" key="3">
    <source>
        <dbReference type="ARBA" id="ARBA00022801"/>
    </source>
</evidence>
<dbReference type="GO" id="GO:0008855">
    <property type="term" value="F:exodeoxyribonuclease VII activity"/>
    <property type="evidence" value="ECO:0007669"/>
    <property type="project" value="UniProtKB-UniRule"/>
</dbReference>
<proteinExistence type="inferred from homology"/>
<keyword evidence="3 5" id="KW-0378">Hydrolase</keyword>
<dbReference type="Proteomes" id="UP000603545">
    <property type="component" value="Unassembled WGS sequence"/>
</dbReference>
<comment type="caution">
    <text evidence="9">The sequence shown here is derived from an EMBL/GenBank/DDBJ whole genome shotgun (WGS) entry which is preliminary data.</text>
</comment>
<organism evidence="9 10">
    <name type="scientific">Candidatus Desulfaltia bathyphila</name>
    <dbReference type="NCBI Taxonomy" id="2841697"/>
    <lineage>
        <taxon>Bacteria</taxon>
        <taxon>Pseudomonadati</taxon>
        <taxon>Thermodesulfobacteriota</taxon>
        <taxon>Desulfobacteria</taxon>
        <taxon>Desulfobacterales</taxon>
        <taxon>Desulfobacterales incertae sedis</taxon>
        <taxon>Candidatus Desulfaltia</taxon>
    </lineage>
</organism>
<dbReference type="GO" id="GO:0003676">
    <property type="term" value="F:nucleic acid binding"/>
    <property type="evidence" value="ECO:0007669"/>
    <property type="project" value="InterPro"/>
</dbReference>
<dbReference type="GO" id="GO:0006308">
    <property type="term" value="P:DNA catabolic process"/>
    <property type="evidence" value="ECO:0007669"/>
    <property type="project" value="UniProtKB-UniRule"/>
</dbReference>
<dbReference type="AlphaFoldDB" id="A0A8J6N7U4"/>
<sequence length="456" mass="51718">MVNSNNGKIQQRIYTVSELTFSIKSLLEEKFPFVWIAGEISNFRMPVSKHFYFTLKDENARINAVMFRGQNRNLKFNAKDGLSVVGLGRISVYEPRGNYQIIFEHLEPIGIGALQISFEQLKAKLSEQGLFDEKHKKPLPFLPKKISIITSPTGSVVHDILKIIYRRFPNLHIEIIPVKVQGDGAEREIASAFELLNLRADTKDSADIAILARGGGSIEDLAAFNSETVARAVFASKIPIISAVGHETDFTISDFVADLRAPTPSAAAELAVKKKDDLARRCIKITRLLTSCFFNKIERFRTQINETSKRLVNPKKKIQDLRLRIDDLTSRLIRLFENSLRLRRERLVWRVNSMQVNNPLIQIKKVNGKLQQDNDNLLIYIRIYLDSKHSILRELTARLNALSPLSILARGYSITRTIPDAVVVMDAKQVSKRQELEVMVAKGSLICRVERILDNG</sequence>
<name>A0A8J6N7U4_9BACT</name>
<dbReference type="InterPro" id="IPR003753">
    <property type="entry name" value="Exonuc_VII_L"/>
</dbReference>
<evidence type="ECO:0000256" key="4">
    <source>
        <dbReference type="ARBA" id="ARBA00022839"/>
    </source>
</evidence>
<dbReference type="NCBIfam" id="TIGR00237">
    <property type="entry name" value="xseA"/>
    <property type="match status" value="1"/>
</dbReference>